<dbReference type="PANTHER" id="PTHR46791">
    <property type="entry name" value="EXPRESSED PROTEIN"/>
    <property type="match status" value="1"/>
</dbReference>
<evidence type="ECO:0000259" key="1">
    <source>
        <dbReference type="Pfam" id="PF24764"/>
    </source>
</evidence>
<keyword evidence="3" id="KW-1185">Reference proteome</keyword>
<dbReference type="EMBL" id="ML122269">
    <property type="protein sequence ID" value="RPD59564.1"/>
    <property type="molecule type" value="Genomic_DNA"/>
</dbReference>
<accession>A0A5C2S923</accession>
<protein>
    <recommendedName>
        <fullName evidence="1">Integrase core domain-containing protein</fullName>
    </recommendedName>
</protein>
<organism evidence="2 3">
    <name type="scientific">Lentinus tigrinus ALCF2SS1-6</name>
    <dbReference type="NCBI Taxonomy" id="1328759"/>
    <lineage>
        <taxon>Eukaryota</taxon>
        <taxon>Fungi</taxon>
        <taxon>Dikarya</taxon>
        <taxon>Basidiomycota</taxon>
        <taxon>Agaricomycotina</taxon>
        <taxon>Agaricomycetes</taxon>
        <taxon>Polyporales</taxon>
        <taxon>Polyporaceae</taxon>
        <taxon>Lentinus</taxon>
    </lineage>
</organism>
<dbReference type="STRING" id="1328759.A0A5C2S923"/>
<dbReference type="InterPro" id="IPR058913">
    <property type="entry name" value="Integrase_dom_put"/>
</dbReference>
<evidence type="ECO:0000313" key="2">
    <source>
        <dbReference type="EMBL" id="RPD59564.1"/>
    </source>
</evidence>
<name>A0A5C2S923_9APHY</name>
<dbReference type="AlphaFoldDB" id="A0A5C2S923"/>
<reference evidence="2" key="1">
    <citation type="journal article" date="2018" name="Genome Biol. Evol.">
        <title>Genomics and development of Lentinus tigrinus, a white-rot wood-decaying mushroom with dimorphic fruiting bodies.</title>
        <authorList>
            <person name="Wu B."/>
            <person name="Xu Z."/>
            <person name="Knudson A."/>
            <person name="Carlson A."/>
            <person name="Chen N."/>
            <person name="Kovaka S."/>
            <person name="LaButti K."/>
            <person name="Lipzen A."/>
            <person name="Pennachio C."/>
            <person name="Riley R."/>
            <person name="Schakwitz W."/>
            <person name="Umezawa K."/>
            <person name="Ohm R.A."/>
            <person name="Grigoriev I.V."/>
            <person name="Nagy L.G."/>
            <person name="Gibbons J."/>
            <person name="Hibbett D."/>
        </authorList>
    </citation>
    <scope>NUCLEOTIDE SEQUENCE [LARGE SCALE GENOMIC DNA]</scope>
    <source>
        <strain evidence="2">ALCF2SS1-6</strain>
    </source>
</reference>
<dbReference type="Proteomes" id="UP000313359">
    <property type="component" value="Unassembled WGS sequence"/>
</dbReference>
<gene>
    <name evidence="2" type="ORF">L227DRAFT_503282</name>
</gene>
<evidence type="ECO:0000313" key="3">
    <source>
        <dbReference type="Proteomes" id="UP000313359"/>
    </source>
</evidence>
<dbReference type="PANTHER" id="PTHR46791:SF5">
    <property type="entry name" value="CLR5 DOMAIN-CONTAINING PROTEIN-RELATED"/>
    <property type="match status" value="1"/>
</dbReference>
<proteinExistence type="predicted"/>
<dbReference type="OrthoDB" id="3353107at2759"/>
<feature type="domain" description="Integrase core" evidence="1">
    <location>
        <begin position="1"/>
        <end position="105"/>
    </location>
</feature>
<sequence length="231" mass="26364">MEEHRGLNRGSYIWGRSVHNTRIERLWYDVTSGFGRKWKEFFQGLEETCELDHDDPEHIWLLHHLFLAPLNEDAQEWAAAWNAHKLHVRGERAASPLELFIFGMTARGPRGLDLAQEEAAVGDDVAAFGIDWDTIADPVLMRHHQADNPGEHADAPLLPSARQPAHLSHVPCEPPGCPLSHEQVTWLNAHLVAHFDLGSRDMLVRRHLWTSALEYCRQVAGGRAFRRRTFV</sequence>
<dbReference type="Pfam" id="PF24764">
    <property type="entry name" value="rva_4"/>
    <property type="match status" value="1"/>
</dbReference>